<accession>A0A838ZMT8</accession>
<dbReference type="AlphaFoldDB" id="A0A838ZMT8"/>
<evidence type="ECO:0000256" key="1">
    <source>
        <dbReference type="SAM" id="SignalP"/>
    </source>
</evidence>
<sequence length="185" mass="21012">MYSNYYKLALSFKLLFFVLYACLNEDDVNHTYERETSAHSNAKQSKWGQISPENLDNPYDTVGINYTAFVEDLWARDSIFTSLNFIITEVNNITDFTNPIAINYISSAADLLLIQNILDDSEQVFHDILSQSGLSSNAGDAITEIINYTTLNESEDYPILYAYIVSFESTILDDLTFSMQEKGSK</sequence>
<dbReference type="Proteomes" id="UP000552241">
    <property type="component" value="Unassembled WGS sequence"/>
</dbReference>
<keyword evidence="3" id="KW-1185">Reference proteome</keyword>
<dbReference type="RefSeq" id="WP_182042501.1">
    <property type="nucleotide sequence ID" value="NZ_JACDZE010000001.1"/>
</dbReference>
<organism evidence="2 3">
    <name type="scientific">Moheibacter lacus</name>
    <dbReference type="NCBI Taxonomy" id="2745851"/>
    <lineage>
        <taxon>Bacteria</taxon>
        <taxon>Pseudomonadati</taxon>
        <taxon>Bacteroidota</taxon>
        <taxon>Flavobacteriia</taxon>
        <taxon>Flavobacteriales</taxon>
        <taxon>Weeksellaceae</taxon>
        <taxon>Moheibacter</taxon>
    </lineage>
</organism>
<feature type="signal peptide" evidence="1">
    <location>
        <begin position="1"/>
        <end position="23"/>
    </location>
</feature>
<feature type="chain" id="PRO_5032382192" evidence="1">
    <location>
        <begin position="24"/>
        <end position="185"/>
    </location>
</feature>
<evidence type="ECO:0000313" key="3">
    <source>
        <dbReference type="Proteomes" id="UP000552241"/>
    </source>
</evidence>
<name>A0A838ZMT8_9FLAO</name>
<reference evidence="2 3" key="1">
    <citation type="submission" date="2020-07" db="EMBL/GenBank/DDBJ databases">
        <title>Moheibacter lacus sp. nov., a member of the family Flavobacteriaceae isolated from freshwater lake sediment.</title>
        <authorList>
            <person name="Liu Y."/>
        </authorList>
    </citation>
    <scope>NUCLEOTIDE SEQUENCE [LARGE SCALE GENOMIC DNA]</scope>
    <source>
        <strain evidence="2 3">BDHS18</strain>
    </source>
</reference>
<evidence type="ECO:0000313" key="2">
    <source>
        <dbReference type="EMBL" id="MBA5628926.1"/>
    </source>
</evidence>
<gene>
    <name evidence="2" type="ORF">HU137_03970</name>
</gene>
<comment type="caution">
    <text evidence="2">The sequence shown here is derived from an EMBL/GenBank/DDBJ whole genome shotgun (WGS) entry which is preliminary data.</text>
</comment>
<protein>
    <submittedName>
        <fullName evidence="2">Uncharacterized protein</fullName>
    </submittedName>
</protein>
<keyword evidence="1" id="KW-0732">Signal</keyword>
<dbReference type="EMBL" id="JACDZE010000001">
    <property type="protein sequence ID" value="MBA5628926.1"/>
    <property type="molecule type" value="Genomic_DNA"/>
</dbReference>
<proteinExistence type="predicted"/>